<comment type="caution">
    <text evidence="2">The sequence shown here is derived from an EMBL/GenBank/DDBJ whole genome shotgun (WGS) entry which is preliminary data.</text>
</comment>
<proteinExistence type="predicted"/>
<evidence type="ECO:0000313" key="2">
    <source>
        <dbReference type="EMBL" id="CAG9313053.1"/>
    </source>
</evidence>
<keyword evidence="1" id="KW-0812">Transmembrane</keyword>
<keyword evidence="1" id="KW-0472">Membrane</keyword>
<organism evidence="2 3">
    <name type="scientific">Blepharisma stoltei</name>
    <dbReference type="NCBI Taxonomy" id="1481888"/>
    <lineage>
        <taxon>Eukaryota</taxon>
        <taxon>Sar</taxon>
        <taxon>Alveolata</taxon>
        <taxon>Ciliophora</taxon>
        <taxon>Postciliodesmatophora</taxon>
        <taxon>Heterotrichea</taxon>
        <taxon>Heterotrichida</taxon>
        <taxon>Blepharismidae</taxon>
        <taxon>Blepharisma</taxon>
    </lineage>
</organism>
<dbReference type="Proteomes" id="UP001162131">
    <property type="component" value="Unassembled WGS sequence"/>
</dbReference>
<reference evidence="2" key="1">
    <citation type="submission" date="2021-09" db="EMBL/GenBank/DDBJ databases">
        <authorList>
            <consortium name="AG Swart"/>
            <person name="Singh M."/>
            <person name="Singh A."/>
            <person name="Seah K."/>
            <person name="Emmerich C."/>
        </authorList>
    </citation>
    <scope>NUCLEOTIDE SEQUENCE</scope>
    <source>
        <strain evidence="2">ATCC30299</strain>
    </source>
</reference>
<protein>
    <submittedName>
        <fullName evidence="2">Uncharacterized protein</fullName>
    </submittedName>
</protein>
<dbReference type="EMBL" id="CAJZBQ010000009">
    <property type="protein sequence ID" value="CAG9313053.1"/>
    <property type="molecule type" value="Genomic_DNA"/>
</dbReference>
<name>A0AAU9ICG5_9CILI</name>
<evidence type="ECO:0000256" key="1">
    <source>
        <dbReference type="SAM" id="Phobius"/>
    </source>
</evidence>
<evidence type="ECO:0000313" key="3">
    <source>
        <dbReference type="Proteomes" id="UP001162131"/>
    </source>
</evidence>
<feature type="transmembrane region" description="Helical" evidence="1">
    <location>
        <begin position="30"/>
        <end position="46"/>
    </location>
</feature>
<keyword evidence="3" id="KW-1185">Reference proteome</keyword>
<dbReference type="AlphaFoldDB" id="A0AAU9ICG5"/>
<accession>A0AAU9ICG5</accession>
<sequence>MSDWFEENKHKLTPEEREQIESWDRWKSNMSMIGCGVSLVANFFIFKNKQFMNFCLQSTPGKINLLLIGLTPVWAGYYCSVPAKKEKNKLIAELTEKYSPEIPQEPKSQLTN</sequence>
<gene>
    <name evidence="2" type="ORF">BSTOLATCC_MIC7838</name>
</gene>
<keyword evidence="1" id="KW-1133">Transmembrane helix</keyword>